<feature type="domain" description="DUF559" evidence="1">
    <location>
        <begin position="189"/>
        <end position="270"/>
    </location>
</feature>
<feature type="domain" description="AbiEi antitoxin N-terminal" evidence="2">
    <location>
        <begin position="5"/>
        <end position="50"/>
    </location>
</feature>
<keyword evidence="4" id="KW-1185">Reference proteome</keyword>
<proteinExistence type="predicted"/>
<evidence type="ECO:0000259" key="1">
    <source>
        <dbReference type="Pfam" id="PF04480"/>
    </source>
</evidence>
<accession>A0A2T4UTU3</accession>
<dbReference type="Gene3D" id="3.40.960.10">
    <property type="entry name" value="VSR Endonuclease"/>
    <property type="match status" value="1"/>
</dbReference>
<comment type="caution">
    <text evidence="3">The sequence shown here is derived from an EMBL/GenBank/DDBJ whole genome shotgun (WGS) entry which is preliminary data.</text>
</comment>
<reference evidence="3 4" key="1">
    <citation type="submission" date="2018-03" db="EMBL/GenBank/DDBJ databases">
        <title>Bacteriophage NCPPB3778 and a type I-E CRISPR drive the evolution of the US Biological Select Agent, Rathayibacter toxicus.</title>
        <authorList>
            <person name="Davis E.W.II."/>
            <person name="Tabima J.F."/>
            <person name="Weisberg A.J."/>
            <person name="Dantas Lopes L."/>
            <person name="Wiseman M.S."/>
            <person name="Wiseman M.S."/>
            <person name="Pupko T."/>
            <person name="Belcher M.S."/>
            <person name="Sechler A.J."/>
            <person name="Tancos M.A."/>
            <person name="Schroeder B.K."/>
            <person name="Murray T.D."/>
            <person name="Luster D.G."/>
            <person name="Schneider W.L."/>
            <person name="Rogers E."/>
            <person name="Andreote F.D."/>
            <person name="Grunwald N.J."/>
            <person name="Putnam M.L."/>
            <person name="Chang J.H."/>
        </authorList>
    </citation>
    <scope>NUCLEOTIDE SEQUENCE [LARGE SCALE GENOMIC DNA]</scope>
    <source>
        <strain evidence="3 4">DSM 15933</strain>
    </source>
</reference>
<evidence type="ECO:0000313" key="3">
    <source>
        <dbReference type="EMBL" id="PTL72936.1"/>
    </source>
</evidence>
<dbReference type="Pfam" id="PF13338">
    <property type="entry name" value="AbiEi_4"/>
    <property type="match status" value="1"/>
</dbReference>
<dbReference type="InterPro" id="IPR007569">
    <property type="entry name" value="DUF559"/>
</dbReference>
<dbReference type="RefSeq" id="WP_107574549.1">
    <property type="nucleotide sequence ID" value="NZ_PZPL01000001.1"/>
</dbReference>
<gene>
    <name evidence="3" type="ORF">C1I63_08790</name>
</gene>
<dbReference type="AlphaFoldDB" id="A0A2T4UTU3"/>
<dbReference type="EMBL" id="PZPL01000001">
    <property type="protein sequence ID" value="PTL72936.1"/>
    <property type="molecule type" value="Genomic_DNA"/>
</dbReference>
<sequence length="302" mass="33385">MHGLVSLLQAGGGFATTRGITASAIPRAVVQRALDDGLLVRVRRGVYALAGVPPIELAAVRAGGVLTCVSLLRHLGLWTVERPALHVALGASSVHELGRGEVGHWRRWPGHGRRSLSQDGIGAAILHLVTCVREDDAIVTIDSALNRGLLPVEELADLQALAPPGKRALFDRVDGSSQSGLETKTRLSLRRRRVRVRTQVPVPGVGFVDEIVGDRLVLESDGYRYHGSFEQFREDRRRDLELARQEFLCIRLDNHQIIEDWPRTEEALLSLIRRQEHLWTAPQRRRHGLAGPFAGLDSRNLS</sequence>
<evidence type="ECO:0000259" key="2">
    <source>
        <dbReference type="Pfam" id="PF13338"/>
    </source>
</evidence>
<organism evidence="3 4">
    <name type="scientific">Rathayibacter caricis DSM 15933</name>
    <dbReference type="NCBI Taxonomy" id="1328867"/>
    <lineage>
        <taxon>Bacteria</taxon>
        <taxon>Bacillati</taxon>
        <taxon>Actinomycetota</taxon>
        <taxon>Actinomycetes</taxon>
        <taxon>Micrococcales</taxon>
        <taxon>Microbacteriaceae</taxon>
        <taxon>Rathayibacter</taxon>
    </lineage>
</organism>
<dbReference type="InterPro" id="IPR025159">
    <property type="entry name" value="AbiEi_N"/>
</dbReference>
<dbReference type="Pfam" id="PF04480">
    <property type="entry name" value="DUF559"/>
    <property type="match status" value="1"/>
</dbReference>
<dbReference type="Proteomes" id="UP000241085">
    <property type="component" value="Unassembled WGS sequence"/>
</dbReference>
<name>A0A2T4UTU3_9MICO</name>
<protein>
    <submittedName>
        <fullName evidence="3">Uncharacterized protein</fullName>
    </submittedName>
</protein>
<evidence type="ECO:0000313" key="4">
    <source>
        <dbReference type="Proteomes" id="UP000241085"/>
    </source>
</evidence>